<comment type="caution">
    <text evidence="3">The sequence shown here is derived from an EMBL/GenBank/DDBJ whole genome shotgun (WGS) entry which is preliminary data.</text>
</comment>
<feature type="compositionally biased region" description="Polar residues" evidence="1">
    <location>
        <begin position="23"/>
        <end position="34"/>
    </location>
</feature>
<dbReference type="EMBL" id="JAQOUE010000001">
    <property type="protein sequence ID" value="MDT7041737.1"/>
    <property type="molecule type" value="Genomic_DNA"/>
</dbReference>
<feature type="signal peptide" evidence="2">
    <location>
        <begin position="1"/>
        <end position="19"/>
    </location>
</feature>
<evidence type="ECO:0000256" key="1">
    <source>
        <dbReference type="SAM" id="MobiDB-lite"/>
    </source>
</evidence>
<accession>A0ABU3K5U8</accession>
<proteinExistence type="predicted"/>
<keyword evidence="4" id="KW-1185">Reference proteome</keyword>
<organism evidence="3 4">
    <name type="scientific">Candidatus Nitronereus thalassa</name>
    <dbReference type="NCBI Taxonomy" id="3020898"/>
    <lineage>
        <taxon>Bacteria</taxon>
        <taxon>Pseudomonadati</taxon>
        <taxon>Nitrospirota</taxon>
        <taxon>Nitrospiria</taxon>
        <taxon>Nitrospirales</taxon>
        <taxon>Nitrospiraceae</taxon>
        <taxon>Candidatus Nitronereus</taxon>
    </lineage>
</organism>
<feature type="chain" id="PRO_5046786005" evidence="2">
    <location>
        <begin position="20"/>
        <end position="66"/>
    </location>
</feature>
<reference evidence="3 4" key="1">
    <citation type="journal article" date="2023" name="ISME J.">
        <title>Cultivation and genomic characterization of novel and ubiquitous marine nitrite-oxidizing bacteria from the Nitrospirales.</title>
        <authorList>
            <person name="Mueller A.J."/>
            <person name="Daebeler A."/>
            <person name="Herbold C.W."/>
            <person name="Kirkegaard R.H."/>
            <person name="Daims H."/>
        </authorList>
    </citation>
    <scope>NUCLEOTIDE SEQUENCE [LARGE SCALE GENOMIC DNA]</scope>
    <source>
        <strain evidence="3 4">EB</strain>
    </source>
</reference>
<dbReference type="Proteomes" id="UP001250932">
    <property type="component" value="Unassembled WGS sequence"/>
</dbReference>
<feature type="region of interest" description="Disordered" evidence="1">
    <location>
        <begin position="23"/>
        <end position="66"/>
    </location>
</feature>
<gene>
    <name evidence="3" type="ORF">PPG34_05195</name>
</gene>
<dbReference type="PROSITE" id="PS51257">
    <property type="entry name" value="PROKAR_LIPOPROTEIN"/>
    <property type="match status" value="1"/>
</dbReference>
<name>A0ABU3K5U8_9BACT</name>
<dbReference type="RefSeq" id="WP_313832085.1">
    <property type="nucleotide sequence ID" value="NZ_JAQOUE010000001.1"/>
</dbReference>
<protein>
    <submittedName>
        <fullName evidence="3">Uncharacterized protein</fullName>
    </submittedName>
</protein>
<evidence type="ECO:0000313" key="4">
    <source>
        <dbReference type="Proteomes" id="UP001250932"/>
    </source>
</evidence>
<keyword evidence="2" id="KW-0732">Signal</keyword>
<evidence type="ECO:0000313" key="3">
    <source>
        <dbReference type="EMBL" id="MDT7041737.1"/>
    </source>
</evidence>
<sequence length="66" mass="7247">MQFRKQWVFTLFIAIVLFAGCGNETSTQTPSVPETQEEEGRVDPSSASEDQPAGEDTVSETPEPKD</sequence>
<evidence type="ECO:0000256" key="2">
    <source>
        <dbReference type="SAM" id="SignalP"/>
    </source>
</evidence>